<comment type="caution">
    <text evidence="2">The sequence shown here is derived from an EMBL/GenBank/DDBJ whole genome shotgun (WGS) entry which is preliminary data.</text>
</comment>
<evidence type="ECO:0000313" key="2">
    <source>
        <dbReference type="EMBL" id="KAF1724947.1"/>
    </source>
</evidence>
<evidence type="ECO:0000256" key="1">
    <source>
        <dbReference type="SAM" id="SignalP"/>
    </source>
</evidence>
<feature type="chain" id="PRO_5046304464" description="Lipoprotein" evidence="1">
    <location>
        <begin position="24"/>
        <end position="153"/>
    </location>
</feature>
<gene>
    <name evidence="2" type="ORF">CSC78_10360</name>
</gene>
<sequence>MSKRSVSLLLAAVLAAACAPAIAGKQDPMVIPVYEKVESTNGIAPTAARIKAAIIHAGKSRGWTVTDSEPGKVTLRYAPRTHEVIVAVRYDANGFKIEYVSSREMNYEIKRGTPEIHGNYNRWIRNLAFDIQNSPVFHQPDTASTAPAPEEAP</sequence>
<evidence type="ECO:0000313" key="3">
    <source>
        <dbReference type="Proteomes" id="UP000781710"/>
    </source>
</evidence>
<protein>
    <recommendedName>
        <fullName evidence="4">Lipoprotein</fullName>
    </recommendedName>
</protein>
<organism evidence="2 3">
    <name type="scientific">Pseudoxanthomonas japonensis</name>
    <dbReference type="NCBI Taxonomy" id="69284"/>
    <lineage>
        <taxon>Bacteria</taxon>
        <taxon>Pseudomonadati</taxon>
        <taxon>Pseudomonadota</taxon>
        <taxon>Gammaproteobacteria</taxon>
        <taxon>Lysobacterales</taxon>
        <taxon>Lysobacteraceae</taxon>
        <taxon>Pseudoxanthomonas</taxon>
    </lineage>
</organism>
<feature type="signal peptide" evidence="1">
    <location>
        <begin position="1"/>
        <end position="23"/>
    </location>
</feature>
<dbReference type="PROSITE" id="PS51257">
    <property type="entry name" value="PROKAR_LIPOPROTEIN"/>
    <property type="match status" value="1"/>
</dbReference>
<reference evidence="2 3" key="1">
    <citation type="submission" date="2017-10" db="EMBL/GenBank/DDBJ databases">
        <title>Whole genome sequencing of members of genus Pseudoxanthomonas.</title>
        <authorList>
            <person name="Kumar S."/>
            <person name="Bansal K."/>
            <person name="Kaur A."/>
            <person name="Patil P."/>
            <person name="Sharma S."/>
            <person name="Patil P.B."/>
        </authorList>
    </citation>
    <scope>NUCLEOTIDE SEQUENCE [LARGE SCALE GENOMIC DNA]</scope>
    <source>
        <strain evidence="2 3">DSM 17109</strain>
    </source>
</reference>
<accession>A0ABQ6ZGU6</accession>
<dbReference type="EMBL" id="PDWW01000013">
    <property type="protein sequence ID" value="KAF1724947.1"/>
    <property type="molecule type" value="Genomic_DNA"/>
</dbReference>
<dbReference type="Proteomes" id="UP000781710">
    <property type="component" value="Unassembled WGS sequence"/>
</dbReference>
<keyword evidence="1" id="KW-0732">Signal</keyword>
<keyword evidence="3" id="KW-1185">Reference proteome</keyword>
<evidence type="ECO:0008006" key="4">
    <source>
        <dbReference type="Google" id="ProtNLM"/>
    </source>
</evidence>
<proteinExistence type="predicted"/>
<name>A0ABQ6ZGU6_9GAMM</name>
<dbReference type="RefSeq" id="WP_162337836.1">
    <property type="nucleotide sequence ID" value="NZ_JBHSRQ010000011.1"/>
</dbReference>